<evidence type="ECO:0000313" key="3">
    <source>
        <dbReference type="Proteomes" id="UP000242188"/>
    </source>
</evidence>
<sequence>MRMYTRSGYCRTEDPNDDVPVNTNTIRRVQSASASSGNNRMLLRRRGRTRPLGLVLLDSRLETQVEKAVFQTNLRLLTQMVGSQKNQVFARPNTPVHEHESPSLQSKEYQIINNATTSCYHNKIRDRVVSAGGERRAGSGSRFGSVPLCSRQSNTGDDLHKCQHKSHCDVLGSYFCTDCTQIRKRSKSAQQQTKNFPNIEVHPRSLVAPEKLDKLLIKIPQMHEVKVSDKKRPSVGNGNRFVFTGNDIYSRLRETHKLYGRRVFGQKVNPVPKTAGLLPNNLFDNHRSRRRSSTLAPQKTLLAVPKANTHMIRFDIPSSR</sequence>
<reference evidence="2 3" key="1">
    <citation type="journal article" date="2017" name="Nat. Ecol. Evol.">
        <title>Scallop genome provides insights into evolution of bilaterian karyotype and development.</title>
        <authorList>
            <person name="Wang S."/>
            <person name="Zhang J."/>
            <person name="Jiao W."/>
            <person name="Li J."/>
            <person name="Xun X."/>
            <person name="Sun Y."/>
            <person name="Guo X."/>
            <person name="Huan P."/>
            <person name="Dong B."/>
            <person name="Zhang L."/>
            <person name="Hu X."/>
            <person name="Sun X."/>
            <person name="Wang J."/>
            <person name="Zhao C."/>
            <person name="Wang Y."/>
            <person name="Wang D."/>
            <person name="Huang X."/>
            <person name="Wang R."/>
            <person name="Lv J."/>
            <person name="Li Y."/>
            <person name="Zhang Z."/>
            <person name="Liu B."/>
            <person name="Lu W."/>
            <person name="Hui Y."/>
            <person name="Liang J."/>
            <person name="Zhou Z."/>
            <person name="Hou R."/>
            <person name="Li X."/>
            <person name="Liu Y."/>
            <person name="Li H."/>
            <person name="Ning X."/>
            <person name="Lin Y."/>
            <person name="Zhao L."/>
            <person name="Xing Q."/>
            <person name="Dou J."/>
            <person name="Li Y."/>
            <person name="Mao J."/>
            <person name="Guo H."/>
            <person name="Dou H."/>
            <person name="Li T."/>
            <person name="Mu C."/>
            <person name="Jiang W."/>
            <person name="Fu Q."/>
            <person name="Fu X."/>
            <person name="Miao Y."/>
            <person name="Liu J."/>
            <person name="Yu Q."/>
            <person name="Li R."/>
            <person name="Liao H."/>
            <person name="Li X."/>
            <person name="Kong Y."/>
            <person name="Jiang Z."/>
            <person name="Chourrout D."/>
            <person name="Li R."/>
            <person name="Bao Z."/>
        </authorList>
    </citation>
    <scope>NUCLEOTIDE SEQUENCE [LARGE SCALE GENOMIC DNA]</scope>
    <source>
        <strain evidence="2 3">PY_sf001</strain>
    </source>
</reference>
<protein>
    <submittedName>
        <fullName evidence="2">Uncharacterized protein</fullName>
    </submittedName>
</protein>
<dbReference type="OrthoDB" id="6119135at2759"/>
<name>A0A210QDR0_MIZYE</name>
<organism evidence="2 3">
    <name type="scientific">Mizuhopecten yessoensis</name>
    <name type="common">Japanese scallop</name>
    <name type="synonym">Patinopecten yessoensis</name>
    <dbReference type="NCBI Taxonomy" id="6573"/>
    <lineage>
        <taxon>Eukaryota</taxon>
        <taxon>Metazoa</taxon>
        <taxon>Spiralia</taxon>
        <taxon>Lophotrochozoa</taxon>
        <taxon>Mollusca</taxon>
        <taxon>Bivalvia</taxon>
        <taxon>Autobranchia</taxon>
        <taxon>Pteriomorphia</taxon>
        <taxon>Pectinida</taxon>
        <taxon>Pectinoidea</taxon>
        <taxon>Pectinidae</taxon>
        <taxon>Mizuhopecten</taxon>
    </lineage>
</organism>
<dbReference type="Proteomes" id="UP000242188">
    <property type="component" value="Unassembled WGS sequence"/>
</dbReference>
<gene>
    <name evidence="2" type="ORF">KP79_PYT07102</name>
</gene>
<accession>A0A210QDR0</accession>
<proteinExistence type="predicted"/>
<keyword evidence="3" id="KW-1185">Reference proteome</keyword>
<evidence type="ECO:0000256" key="1">
    <source>
        <dbReference type="SAM" id="MobiDB-lite"/>
    </source>
</evidence>
<dbReference type="EMBL" id="NEDP02004067">
    <property type="protein sequence ID" value="OWF46859.1"/>
    <property type="molecule type" value="Genomic_DNA"/>
</dbReference>
<feature type="region of interest" description="Disordered" evidence="1">
    <location>
        <begin position="1"/>
        <end position="20"/>
    </location>
</feature>
<dbReference type="AlphaFoldDB" id="A0A210QDR0"/>
<evidence type="ECO:0000313" key="2">
    <source>
        <dbReference type="EMBL" id="OWF46859.1"/>
    </source>
</evidence>
<comment type="caution">
    <text evidence="2">The sequence shown here is derived from an EMBL/GenBank/DDBJ whole genome shotgun (WGS) entry which is preliminary data.</text>
</comment>